<dbReference type="PaxDb" id="4097-A0A1S4BIK1"/>
<dbReference type="OrthoDB" id="1303432at2759"/>
<dbReference type="GO" id="GO:0080090">
    <property type="term" value="P:regulation of primary metabolic process"/>
    <property type="evidence" value="ECO:0007669"/>
    <property type="project" value="UniProtKB-ARBA"/>
</dbReference>
<evidence type="ECO:0000259" key="5">
    <source>
        <dbReference type="PROSITE" id="PS50888"/>
    </source>
</evidence>
<dbReference type="SMART" id="SM00353">
    <property type="entry name" value="HLH"/>
    <property type="match status" value="1"/>
</dbReference>
<dbReference type="InterPro" id="IPR054502">
    <property type="entry name" value="bHLH-TF_ACT-like_plant"/>
</dbReference>
<dbReference type="SMR" id="A0A1S4BIK1"/>
<feature type="domain" description="BHLH" evidence="5">
    <location>
        <begin position="105"/>
        <end position="154"/>
    </location>
</feature>
<dbReference type="AlphaFoldDB" id="A0A1S4BIK1"/>
<sequence length="281" mass="31859">MDDLALIFSHHNRETSRKRLHEDEKAAALACIISFNTTTTPNSSQYYSSTKAEANQQQQQIQCNLTQWSPGRIVCTTEANPNTINFSPIVSQSYQNGGMARRTGEQAQEHLLAERKRRQKITKLFVSLASLLPGLTKMDKASILEGATSFIRQIREKTETMKDHLKTKTNNEKGAVPAVKKARNYEHQYSIDMSILPEIEIRSLEEEVLITVYCKKKYTGIIDEILGVIQKLHLTIKSSNFMSFGSTAMHITVVAQMKDEFCETTDCLAEKLRQSILKTLR</sequence>
<dbReference type="InterPro" id="IPR036638">
    <property type="entry name" value="HLH_DNA-bd_sf"/>
</dbReference>
<dbReference type="RefSeq" id="XP_016488691.1">
    <property type="nucleotide sequence ID" value="XM_016633205.1"/>
</dbReference>
<evidence type="ECO:0000313" key="7">
    <source>
        <dbReference type="RefSeq" id="XP_016488691.1"/>
    </source>
</evidence>
<reference evidence="7" key="2">
    <citation type="submission" date="2025-08" db="UniProtKB">
        <authorList>
            <consortium name="RefSeq"/>
        </authorList>
    </citation>
    <scope>IDENTIFICATION</scope>
    <source>
        <tissue evidence="7">Leaf</tissue>
    </source>
</reference>
<evidence type="ECO:0000256" key="3">
    <source>
        <dbReference type="ARBA" id="ARBA00023163"/>
    </source>
</evidence>
<protein>
    <submittedName>
        <fullName evidence="7">Transcription factor bHLH18-like</fullName>
    </submittedName>
    <submittedName>
        <fullName evidence="7">Transcription factor bHLH25-like</fullName>
    </submittedName>
</protein>
<organism evidence="6 7">
    <name type="scientific">Nicotiana tabacum</name>
    <name type="common">Common tobacco</name>
    <dbReference type="NCBI Taxonomy" id="4097"/>
    <lineage>
        <taxon>Eukaryota</taxon>
        <taxon>Viridiplantae</taxon>
        <taxon>Streptophyta</taxon>
        <taxon>Embryophyta</taxon>
        <taxon>Tracheophyta</taxon>
        <taxon>Spermatophyta</taxon>
        <taxon>Magnoliopsida</taxon>
        <taxon>eudicotyledons</taxon>
        <taxon>Gunneridae</taxon>
        <taxon>Pentapetalae</taxon>
        <taxon>asterids</taxon>
        <taxon>lamiids</taxon>
        <taxon>Solanales</taxon>
        <taxon>Solanaceae</taxon>
        <taxon>Nicotianoideae</taxon>
        <taxon>Nicotianeae</taxon>
        <taxon>Nicotiana</taxon>
    </lineage>
</organism>
<dbReference type="Pfam" id="PF00010">
    <property type="entry name" value="HLH"/>
    <property type="match status" value="1"/>
</dbReference>
<proteinExistence type="predicted"/>
<name>A0A1S4BIK1_TOBAC</name>
<evidence type="ECO:0000313" key="6">
    <source>
        <dbReference type="Proteomes" id="UP000790787"/>
    </source>
</evidence>
<keyword evidence="2" id="KW-0805">Transcription regulation</keyword>
<gene>
    <name evidence="7" type="primary">LOC107808667</name>
</gene>
<dbReference type="STRING" id="4097.A0A1S4BIK1"/>
<dbReference type="GO" id="GO:0005634">
    <property type="term" value="C:nucleus"/>
    <property type="evidence" value="ECO:0007669"/>
    <property type="project" value="UniProtKB-SubCell"/>
</dbReference>
<dbReference type="PANTHER" id="PTHR45959">
    <property type="entry name" value="BHLH TRANSCRIPTION FACTOR"/>
    <property type="match status" value="1"/>
</dbReference>
<keyword evidence="6" id="KW-1185">Reference proteome</keyword>
<dbReference type="Proteomes" id="UP000790787">
    <property type="component" value="Chromosome 20"/>
</dbReference>
<dbReference type="PANTHER" id="PTHR45959:SF21">
    <property type="entry name" value="TRANSCRIPTION FACTOR BHLH18-LIKE"/>
    <property type="match status" value="1"/>
</dbReference>
<dbReference type="InterPro" id="IPR011598">
    <property type="entry name" value="bHLH_dom"/>
</dbReference>
<comment type="subcellular location">
    <subcellularLocation>
        <location evidence="1">Nucleus</location>
    </subcellularLocation>
</comment>
<dbReference type="InterPro" id="IPR052610">
    <property type="entry name" value="bHLH_transcription_regulator"/>
</dbReference>
<dbReference type="RefSeq" id="XP_016488691.1">
    <property type="nucleotide sequence ID" value="XM_016633205.2"/>
</dbReference>
<dbReference type="PROSITE" id="PS50888">
    <property type="entry name" value="BHLH"/>
    <property type="match status" value="1"/>
</dbReference>
<dbReference type="Gene3D" id="4.10.280.10">
    <property type="entry name" value="Helix-loop-helix DNA-binding domain"/>
    <property type="match status" value="1"/>
</dbReference>
<dbReference type="GeneID" id="107808667"/>
<evidence type="ECO:0000256" key="1">
    <source>
        <dbReference type="ARBA" id="ARBA00004123"/>
    </source>
</evidence>
<dbReference type="SUPFAM" id="SSF47459">
    <property type="entry name" value="HLH, helix-loop-helix DNA-binding domain"/>
    <property type="match status" value="1"/>
</dbReference>
<dbReference type="Pfam" id="PF22754">
    <property type="entry name" value="bHLH-TF_ACT-like_plant"/>
    <property type="match status" value="1"/>
</dbReference>
<evidence type="ECO:0000256" key="2">
    <source>
        <dbReference type="ARBA" id="ARBA00023015"/>
    </source>
</evidence>
<dbReference type="OMA" id="NPNTINF"/>
<keyword evidence="4" id="KW-0539">Nucleus</keyword>
<accession>A0A1S4BIK1</accession>
<dbReference type="KEGG" id="nta:107808667"/>
<reference evidence="6" key="1">
    <citation type="journal article" date="2014" name="Nat. Commun.">
        <title>The tobacco genome sequence and its comparison with those of tomato and potato.</title>
        <authorList>
            <person name="Sierro N."/>
            <person name="Battey J.N."/>
            <person name="Ouadi S."/>
            <person name="Bakaher N."/>
            <person name="Bovet L."/>
            <person name="Willig A."/>
            <person name="Goepfert S."/>
            <person name="Peitsch M.C."/>
            <person name="Ivanov N.V."/>
        </authorList>
    </citation>
    <scope>NUCLEOTIDE SEQUENCE [LARGE SCALE GENOMIC DNA]</scope>
</reference>
<keyword evidence="3" id="KW-0804">Transcription</keyword>
<dbReference type="GO" id="GO:0046983">
    <property type="term" value="F:protein dimerization activity"/>
    <property type="evidence" value="ECO:0007669"/>
    <property type="project" value="InterPro"/>
</dbReference>
<evidence type="ECO:0000256" key="4">
    <source>
        <dbReference type="ARBA" id="ARBA00023242"/>
    </source>
</evidence>